<evidence type="ECO:0000313" key="2">
    <source>
        <dbReference type="EMBL" id="GAA2125262.1"/>
    </source>
</evidence>
<evidence type="ECO:0000256" key="1">
    <source>
        <dbReference type="SAM" id="MobiDB-lite"/>
    </source>
</evidence>
<keyword evidence="3" id="KW-1185">Reference proteome</keyword>
<proteinExistence type="predicted"/>
<sequence length="531" mass="57836">MHITPSGERVGGVVDGLPGVDPAAPQVPGQRGETVDVSAVPVSRAARRFVPCVPVLPRLLVPAAEQWAATTRGRVVLDPYSWMQAVHWVVASGCYRPSRSHGPREMGRTAIRTAQLLMELSPCRPGVDYLARRLGVTERTAQYQLDMLRESGLLAYVAKGTRVRGEKAKASEFVRVVPLEFDVALGVRVAGEGSGRRVVGIAEAGRAAMALLGKRASRKVRAARPKPSAKAPLTAGQGPSDAVQSHVSQAADTASAAVCRCTPMGGGCCTSPTDGLTHLPSETDLASGKPKSSAAKKSTKQPGRAPRPLNKVGRRFQLAAELVRQVPWLRRALVPRVAWMVKEVADAGWSAEEVVAWLSMVEAPKRGTWRPTGLLGHRLRGMTQMPGWRTPAERAVQVEQWRDSRSAARARHDRTSSEWTLTDWQAPATGAVGRLVDAAFAQVRQTGTQDARELELFAQDQDGLVDLAQLTREDVIELRALGQKDPEMVLMAIREFGEDYARRLYTHGLVDQVLRLRHTGRMVIHQPWRSA</sequence>
<feature type="compositionally biased region" description="Low complexity" evidence="1">
    <location>
        <begin position="286"/>
        <end position="296"/>
    </location>
</feature>
<feature type="region of interest" description="Disordered" evidence="1">
    <location>
        <begin position="279"/>
        <end position="311"/>
    </location>
</feature>
<protein>
    <recommendedName>
        <fullName evidence="4">Helix-turn-helix protein</fullName>
    </recommendedName>
</protein>
<dbReference type="Proteomes" id="UP001500897">
    <property type="component" value="Unassembled WGS sequence"/>
</dbReference>
<evidence type="ECO:0008006" key="4">
    <source>
        <dbReference type="Google" id="ProtNLM"/>
    </source>
</evidence>
<dbReference type="EMBL" id="BAAANS010000108">
    <property type="protein sequence ID" value="GAA2125262.1"/>
    <property type="molecule type" value="Genomic_DNA"/>
</dbReference>
<feature type="compositionally biased region" description="Basic residues" evidence="1">
    <location>
        <begin position="215"/>
        <end position="224"/>
    </location>
</feature>
<evidence type="ECO:0000313" key="3">
    <source>
        <dbReference type="Proteomes" id="UP001500897"/>
    </source>
</evidence>
<feature type="region of interest" description="Disordered" evidence="1">
    <location>
        <begin position="215"/>
        <end position="248"/>
    </location>
</feature>
<name>A0ABN2YC46_9ACTN</name>
<reference evidence="2 3" key="1">
    <citation type="journal article" date="2019" name="Int. J. Syst. Evol. Microbiol.">
        <title>The Global Catalogue of Microorganisms (GCM) 10K type strain sequencing project: providing services to taxonomists for standard genome sequencing and annotation.</title>
        <authorList>
            <consortium name="The Broad Institute Genomics Platform"/>
            <consortium name="The Broad Institute Genome Sequencing Center for Infectious Disease"/>
            <person name="Wu L."/>
            <person name="Ma J."/>
        </authorList>
    </citation>
    <scope>NUCLEOTIDE SEQUENCE [LARGE SCALE GENOMIC DNA]</scope>
    <source>
        <strain evidence="2 3">JCM 14559</strain>
    </source>
</reference>
<gene>
    <name evidence="2" type="ORF">GCM10009759_77270</name>
</gene>
<comment type="caution">
    <text evidence="2">The sequence shown here is derived from an EMBL/GenBank/DDBJ whole genome shotgun (WGS) entry which is preliminary data.</text>
</comment>
<organism evidence="2 3">
    <name type="scientific">Kitasatospora saccharophila</name>
    <dbReference type="NCBI Taxonomy" id="407973"/>
    <lineage>
        <taxon>Bacteria</taxon>
        <taxon>Bacillati</taxon>
        <taxon>Actinomycetota</taxon>
        <taxon>Actinomycetes</taxon>
        <taxon>Kitasatosporales</taxon>
        <taxon>Streptomycetaceae</taxon>
        <taxon>Kitasatospora</taxon>
    </lineage>
</organism>
<feature type="region of interest" description="Disordered" evidence="1">
    <location>
        <begin position="1"/>
        <end position="32"/>
    </location>
</feature>
<accession>A0ABN2YC46</accession>